<dbReference type="Proteomes" id="UP001466331">
    <property type="component" value="Unassembled WGS sequence"/>
</dbReference>
<evidence type="ECO:0000256" key="4">
    <source>
        <dbReference type="ARBA" id="ARBA00011738"/>
    </source>
</evidence>
<dbReference type="PANTHER" id="PTHR46417">
    <property type="entry name" value="TRNA (GUANINE-N(1)-)-METHYLTRANSFERASE"/>
    <property type="match status" value="1"/>
</dbReference>
<evidence type="ECO:0000259" key="17">
    <source>
        <dbReference type="Pfam" id="PF01746"/>
    </source>
</evidence>
<sequence>MKINILTLFPEIVRPYFTNSIPAKAIEKDIFSVDIVNIRDFALDKHRTCDDEPYGGGAGMVLKPEPVSLALEKVTENLKTPVIIYPSPAGIPFDQSTAYELSKEKELVFLCGRYEGLDQRIIDYYDIKEYSIGDYVLSAGELAALVIVDAVIRLIDGVITNESLREESFSSGLLEYPHYTRPAVFKGVPVPDVLLSGHHENIRQWRLRKSIERTLDRRPDLLHNKALSEEEKAILENILEERGRRNERDSGN</sequence>
<dbReference type="PIRSF" id="PIRSF000386">
    <property type="entry name" value="tRNA_mtase"/>
    <property type="match status" value="1"/>
</dbReference>
<evidence type="ECO:0000256" key="12">
    <source>
        <dbReference type="ARBA" id="ARBA00029736"/>
    </source>
</evidence>
<dbReference type="Gene3D" id="1.10.1270.20">
    <property type="entry name" value="tRNA(m1g37)methyltransferase, domain 2"/>
    <property type="match status" value="1"/>
</dbReference>
<evidence type="ECO:0000313" key="18">
    <source>
        <dbReference type="EMBL" id="MEM5947866.1"/>
    </source>
</evidence>
<proteinExistence type="inferred from homology"/>
<dbReference type="RefSeq" id="WP_420069704.1">
    <property type="nucleotide sequence ID" value="NZ_JBCHKQ010000002.1"/>
</dbReference>
<dbReference type="CDD" id="cd18080">
    <property type="entry name" value="TrmD-like"/>
    <property type="match status" value="1"/>
</dbReference>
<comment type="catalytic activity">
    <reaction evidence="14 15 16">
        <text>guanosine(37) in tRNA + S-adenosyl-L-methionine = N(1)-methylguanosine(37) in tRNA + S-adenosyl-L-homocysteine + H(+)</text>
        <dbReference type="Rhea" id="RHEA:36899"/>
        <dbReference type="Rhea" id="RHEA-COMP:10145"/>
        <dbReference type="Rhea" id="RHEA-COMP:10147"/>
        <dbReference type="ChEBI" id="CHEBI:15378"/>
        <dbReference type="ChEBI" id="CHEBI:57856"/>
        <dbReference type="ChEBI" id="CHEBI:59789"/>
        <dbReference type="ChEBI" id="CHEBI:73542"/>
        <dbReference type="ChEBI" id="CHEBI:74269"/>
        <dbReference type="EC" id="2.1.1.228"/>
    </reaction>
</comment>
<evidence type="ECO:0000256" key="1">
    <source>
        <dbReference type="ARBA" id="ARBA00002634"/>
    </source>
</evidence>
<evidence type="ECO:0000256" key="3">
    <source>
        <dbReference type="ARBA" id="ARBA00007630"/>
    </source>
</evidence>
<evidence type="ECO:0000256" key="7">
    <source>
        <dbReference type="ARBA" id="ARBA00022490"/>
    </source>
</evidence>
<evidence type="ECO:0000256" key="10">
    <source>
        <dbReference type="ARBA" id="ARBA00022691"/>
    </source>
</evidence>
<evidence type="ECO:0000256" key="16">
    <source>
        <dbReference type="RuleBase" id="RU003464"/>
    </source>
</evidence>
<dbReference type="PANTHER" id="PTHR46417:SF1">
    <property type="entry name" value="TRNA (GUANINE-N(1)-)-METHYLTRANSFERASE"/>
    <property type="match status" value="1"/>
</dbReference>
<reference evidence="18 19" key="1">
    <citation type="submission" date="2024-03" db="EMBL/GenBank/DDBJ databases">
        <title>Ignisphaera cupida sp. nov., a hyperthermophilic hydrolytic archaeon from a hot spring of Kamchatka, and proposal of Ignisphaeraceae fam. nov.</title>
        <authorList>
            <person name="Podosokorskaya O.A."/>
            <person name="Elcheninov A.G."/>
            <person name="Maltseva A.I."/>
            <person name="Zayulina K.S."/>
            <person name="Novikov A."/>
            <person name="Merkel A.Y."/>
        </authorList>
    </citation>
    <scope>NUCLEOTIDE SEQUENCE [LARGE SCALE GENOMIC DNA]</scope>
    <source>
        <strain evidence="18 19">38H-sp</strain>
    </source>
</reference>
<dbReference type="InterPro" id="IPR029028">
    <property type="entry name" value="Alpha/beta_knot_MTases"/>
</dbReference>
<feature type="binding site" evidence="15">
    <location>
        <position position="112"/>
    </location>
    <ligand>
        <name>S-adenosyl-L-methionine</name>
        <dbReference type="ChEBI" id="CHEBI:59789"/>
    </ligand>
</feature>
<evidence type="ECO:0000256" key="8">
    <source>
        <dbReference type="ARBA" id="ARBA00022603"/>
    </source>
</evidence>
<feature type="binding site" evidence="15">
    <location>
        <begin position="132"/>
        <end position="137"/>
    </location>
    <ligand>
        <name>S-adenosyl-L-methionine</name>
        <dbReference type="ChEBI" id="CHEBI:59789"/>
    </ligand>
</feature>
<evidence type="ECO:0000256" key="14">
    <source>
        <dbReference type="ARBA" id="ARBA00047783"/>
    </source>
</evidence>
<comment type="subcellular location">
    <subcellularLocation>
        <location evidence="2 15 16">Cytoplasm</location>
    </subcellularLocation>
</comment>
<keyword evidence="19" id="KW-1185">Reference proteome</keyword>
<dbReference type="SUPFAM" id="SSF75217">
    <property type="entry name" value="alpha/beta knot"/>
    <property type="match status" value="1"/>
</dbReference>
<evidence type="ECO:0000256" key="5">
    <source>
        <dbReference type="ARBA" id="ARBA00012807"/>
    </source>
</evidence>
<name>A0ABU9UBN8_9SPIR</name>
<keyword evidence="11 15" id="KW-0819">tRNA processing</keyword>
<dbReference type="Gene3D" id="3.40.1280.10">
    <property type="match status" value="1"/>
</dbReference>
<dbReference type="InterPro" id="IPR023148">
    <property type="entry name" value="tRNA_m1G_MeTrfase_C_sf"/>
</dbReference>
<gene>
    <name evidence="15 18" type="primary">trmD</name>
    <name evidence="18" type="ORF">WKV44_04855</name>
</gene>
<evidence type="ECO:0000256" key="6">
    <source>
        <dbReference type="ARBA" id="ARBA00014679"/>
    </source>
</evidence>
<dbReference type="NCBIfam" id="TIGR00088">
    <property type="entry name" value="trmD"/>
    <property type="match status" value="1"/>
</dbReference>
<evidence type="ECO:0000256" key="2">
    <source>
        <dbReference type="ARBA" id="ARBA00004496"/>
    </source>
</evidence>
<dbReference type="GO" id="GO:0032259">
    <property type="term" value="P:methylation"/>
    <property type="evidence" value="ECO:0007669"/>
    <property type="project" value="UniProtKB-KW"/>
</dbReference>
<dbReference type="Pfam" id="PF01746">
    <property type="entry name" value="tRNA_m1G_MT"/>
    <property type="match status" value="1"/>
</dbReference>
<organism evidence="18 19">
    <name type="scientific">Rarispira pelagica</name>
    <dbReference type="NCBI Taxonomy" id="3141764"/>
    <lineage>
        <taxon>Bacteria</taxon>
        <taxon>Pseudomonadati</taxon>
        <taxon>Spirochaetota</taxon>
        <taxon>Spirochaetia</taxon>
        <taxon>Winmispirales</taxon>
        <taxon>Winmispiraceae</taxon>
        <taxon>Rarispira</taxon>
    </lineage>
</organism>
<evidence type="ECO:0000313" key="19">
    <source>
        <dbReference type="Proteomes" id="UP001466331"/>
    </source>
</evidence>
<dbReference type="InterPro" id="IPR002649">
    <property type="entry name" value="tRNA_m1G_MeTrfase_TrmD"/>
</dbReference>
<comment type="caution">
    <text evidence="18">The sequence shown here is derived from an EMBL/GenBank/DDBJ whole genome shotgun (WGS) entry which is preliminary data.</text>
</comment>
<evidence type="ECO:0000256" key="9">
    <source>
        <dbReference type="ARBA" id="ARBA00022679"/>
    </source>
</evidence>
<comment type="function">
    <text evidence="1 15 16">Specifically methylates guanosine-37 in various tRNAs.</text>
</comment>
<evidence type="ECO:0000256" key="13">
    <source>
        <dbReference type="ARBA" id="ARBA00033392"/>
    </source>
</evidence>
<comment type="similarity">
    <text evidence="3 15 16">Belongs to the RNA methyltransferase TrmD family.</text>
</comment>
<keyword evidence="9 15" id="KW-0808">Transferase</keyword>
<dbReference type="NCBIfam" id="NF000648">
    <property type="entry name" value="PRK00026.1"/>
    <property type="match status" value="1"/>
</dbReference>
<dbReference type="HAMAP" id="MF_00605">
    <property type="entry name" value="TrmD"/>
    <property type="match status" value="1"/>
</dbReference>
<comment type="subunit">
    <text evidence="4 15 16">Homodimer.</text>
</comment>
<evidence type="ECO:0000256" key="15">
    <source>
        <dbReference type="HAMAP-Rule" id="MF_00605"/>
    </source>
</evidence>
<dbReference type="GO" id="GO:0052906">
    <property type="term" value="F:tRNA (guanine(37)-N1)-methyltransferase activity"/>
    <property type="evidence" value="ECO:0007669"/>
    <property type="project" value="UniProtKB-EC"/>
</dbReference>
<dbReference type="InterPro" id="IPR029026">
    <property type="entry name" value="tRNA_m1G_MTases_N"/>
</dbReference>
<keyword evidence="10 15" id="KW-0949">S-adenosyl-L-methionine</keyword>
<keyword evidence="7 15" id="KW-0963">Cytoplasm</keyword>
<dbReference type="InterPro" id="IPR016009">
    <property type="entry name" value="tRNA_MeTrfase_TRMD/TRM10"/>
</dbReference>
<accession>A0ABU9UBN8</accession>
<keyword evidence="8 15" id="KW-0489">Methyltransferase</keyword>
<dbReference type="EMBL" id="JBCHKQ010000002">
    <property type="protein sequence ID" value="MEM5947866.1"/>
    <property type="molecule type" value="Genomic_DNA"/>
</dbReference>
<evidence type="ECO:0000256" key="11">
    <source>
        <dbReference type="ARBA" id="ARBA00022694"/>
    </source>
</evidence>
<feature type="domain" description="tRNA methyltransferase TRMD/TRM10-type" evidence="17">
    <location>
        <begin position="1"/>
        <end position="223"/>
    </location>
</feature>
<dbReference type="EC" id="2.1.1.228" evidence="5 15"/>
<protein>
    <recommendedName>
        <fullName evidence="6 15">tRNA (guanine-N(1)-)-methyltransferase</fullName>
        <ecNumber evidence="5 15">2.1.1.228</ecNumber>
    </recommendedName>
    <alternativeName>
        <fullName evidence="12 15">M1G-methyltransferase</fullName>
    </alternativeName>
    <alternativeName>
        <fullName evidence="13 15">tRNA [GM37] methyltransferase</fullName>
    </alternativeName>
</protein>